<feature type="chain" id="PRO_5024434036" evidence="5">
    <location>
        <begin position="20"/>
        <end position="103"/>
    </location>
</feature>
<protein>
    <submittedName>
        <fullName evidence="7">Cytochrome C</fullName>
    </submittedName>
</protein>
<keyword evidence="5" id="KW-0732">Signal</keyword>
<gene>
    <name evidence="7" type="ORF">FDK22_05450</name>
</gene>
<dbReference type="RefSeq" id="WP_138151899.1">
    <property type="nucleotide sequence ID" value="NZ_CBDDKQ010000002.1"/>
</dbReference>
<evidence type="ECO:0000313" key="7">
    <source>
        <dbReference type="EMBL" id="TLP39316.1"/>
    </source>
</evidence>
<dbReference type="Pfam" id="PF00034">
    <property type="entry name" value="Cytochrom_C"/>
    <property type="match status" value="1"/>
</dbReference>
<evidence type="ECO:0000259" key="6">
    <source>
        <dbReference type="PROSITE" id="PS51007"/>
    </source>
</evidence>
<evidence type="ECO:0000313" key="8">
    <source>
        <dbReference type="Proteomes" id="UP000308901"/>
    </source>
</evidence>
<dbReference type="GO" id="GO:0009055">
    <property type="term" value="F:electron transfer activity"/>
    <property type="evidence" value="ECO:0007669"/>
    <property type="project" value="InterPro"/>
</dbReference>
<evidence type="ECO:0000256" key="1">
    <source>
        <dbReference type="ARBA" id="ARBA00022617"/>
    </source>
</evidence>
<keyword evidence="3 4" id="KW-0408">Iron</keyword>
<proteinExistence type="predicted"/>
<comment type="caution">
    <text evidence="7">The sequence shown here is derived from an EMBL/GenBank/DDBJ whole genome shotgun (WGS) entry which is preliminary data.</text>
</comment>
<dbReference type="OrthoDB" id="5340148at2"/>
<dbReference type="GO" id="GO:0046872">
    <property type="term" value="F:metal ion binding"/>
    <property type="evidence" value="ECO:0007669"/>
    <property type="project" value="UniProtKB-KW"/>
</dbReference>
<dbReference type="Proteomes" id="UP000308901">
    <property type="component" value="Unassembled WGS sequence"/>
</dbReference>
<dbReference type="SUPFAM" id="SSF46626">
    <property type="entry name" value="Cytochrome c"/>
    <property type="match status" value="1"/>
</dbReference>
<evidence type="ECO:0000256" key="4">
    <source>
        <dbReference type="PROSITE-ProRule" id="PRU00433"/>
    </source>
</evidence>
<dbReference type="InterPro" id="IPR036909">
    <property type="entry name" value="Cyt_c-like_dom_sf"/>
</dbReference>
<dbReference type="GO" id="GO:0020037">
    <property type="term" value="F:heme binding"/>
    <property type="evidence" value="ECO:0007669"/>
    <property type="project" value="InterPro"/>
</dbReference>
<keyword evidence="8" id="KW-1185">Reference proteome</keyword>
<dbReference type="EMBL" id="VANU01000002">
    <property type="protein sequence ID" value="TLP39316.1"/>
    <property type="molecule type" value="Genomic_DNA"/>
</dbReference>
<evidence type="ECO:0000256" key="5">
    <source>
        <dbReference type="SAM" id="SignalP"/>
    </source>
</evidence>
<keyword evidence="1 4" id="KW-0349">Heme</keyword>
<dbReference type="Gene3D" id="1.10.760.10">
    <property type="entry name" value="Cytochrome c-like domain"/>
    <property type="match status" value="1"/>
</dbReference>
<feature type="signal peptide" evidence="5">
    <location>
        <begin position="1"/>
        <end position="19"/>
    </location>
</feature>
<name>A0A5R8Y2B5_9BACT</name>
<dbReference type="PROSITE" id="PS51007">
    <property type="entry name" value="CYTC"/>
    <property type="match status" value="1"/>
</dbReference>
<keyword evidence="2 4" id="KW-0479">Metal-binding</keyword>
<organism evidence="7 8">
    <name type="scientific">Arcobacter arenosus</name>
    <dbReference type="NCBI Taxonomy" id="2576037"/>
    <lineage>
        <taxon>Bacteria</taxon>
        <taxon>Pseudomonadati</taxon>
        <taxon>Campylobacterota</taxon>
        <taxon>Epsilonproteobacteria</taxon>
        <taxon>Campylobacterales</taxon>
        <taxon>Arcobacteraceae</taxon>
        <taxon>Arcobacter</taxon>
    </lineage>
</organism>
<reference evidence="7 8" key="1">
    <citation type="submission" date="2019-05" db="EMBL/GenBank/DDBJ databases">
        <title>Arcobacter sp. nov., isolated from sea sediment.</title>
        <authorList>
            <person name="Kim W."/>
        </authorList>
    </citation>
    <scope>NUCLEOTIDE SEQUENCE [LARGE SCALE GENOMIC DNA]</scope>
    <source>
        <strain evidence="7 8">CAU 1517</strain>
    </source>
</reference>
<accession>A0A5R8Y2B5</accession>
<evidence type="ECO:0000256" key="3">
    <source>
        <dbReference type="ARBA" id="ARBA00023004"/>
    </source>
</evidence>
<evidence type="ECO:0000256" key="2">
    <source>
        <dbReference type="ARBA" id="ARBA00022723"/>
    </source>
</evidence>
<feature type="domain" description="Cytochrome c" evidence="6">
    <location>
        <begin position="1"/>
        <end position="100"/>
    </location>
</feature>
<dbReference type="InterPro" id="IPR009056">
    <property type="entry name" value="Cyt_c-like_dom"/>
</dbReference>
<sequence length="103" mass="11694">MNKILTLFFLISLCSYLLANDINDVYKRCVACHGVKGEIAALGRSIKISQLSKEEFIKSLKEYKNSNKNISGLGGIMQAQVYNLNEKDFENLAQMFKLLNKKE</sequence>
<dbReference type="AlphaFoldDB" id="A0A5R8Y2B5"/>